<protein>
    <recommendedName>
        <fullName evidence="3">GIY-YIG domain-containing protein</fullName>
    </recommendedName>
</protein>
<name>A0AB73M9D7_9LEPT</name>
<sequence>MKIDIDKRLSMLVEAKPIKLSLLVEPWGNKFRIRKKSLPEKGGLYAFWWIGNIKVLENSERKIELSGPSKIRIPIEFGLDWIPKEIKGIPLYIGKNVRNLKSRVKQHLLLGANYHVHEKIENRKSKPKTTSCQLRLGIEHLFPNELEIRDFLLANVGITYIELNGSENTVDRFFLEDLAIGLFRPWFNVDSER</sequence>
<dbReference type="Proteomes" id="UP000189337">
    <property type="component" value="Unassembled WGS sequence"/>
</dbReference>
<dbReference type="RefSeq" id="WP_046943845.1">
    <property type="nucleotide sequence ID" value="NZ_CP028370.1"/>
</dbReference>
<proteinExistence type="predicted"/>
<evidence type="ECO:0008006" key="3">
    <source>
        <dbReference type="Google" id="ProtNLM"/>
    </source>
</evidence>
<evidence type="ECO:0000313" key="1">
    <source>
        <dbReference type="EMBL" id="ONF91126.1"/>
    </source>
</evidence>
<organism evidence="1 2">
    <name type="scientific">Leptospira santarosai</name>
    <dbReference type="NCBI Taxonomy" id="28183"/>
    <lineage>
        <taxon>Bacteria</taxon>
        <taxon>Pseudomonadati</taxon>
        <taxon>Spirochaetota</taxon>
        <taxon>Spirochaetia</taxon>
        <taxon>Leptospirales</taxon>
        <taxon>Leptospiraceae</taxon>
        <taxon>Leptospira</taxon>
    </lineage>
</organism>
<comment type="caution">
    <text evidence="1">The sequence shown here is derived from an EMBL/GenBank/DDBJ whole genome shotgun (WGS) entry which is preliminary data.</text>
</comment>
<evidence type="ECO:0000313" key="2">
    <source>
        <dbReference type="Proteomes" id="UP000189337"/>
    </source>
</evidence>
<dbReference type="EMBL" id="MTSU01000026">
    <property type="protein sequence ID" value="ONF91126.1"/>
    <property type="molecule type" value="Genomic_DNA"/>
</dbReference>
<gene>
    <name evidence="1" type="ORF">BWD14_18355</name>
</gene>
<reference evidence="1 2" key="1">
    <citation type="submission" date="2017-01" db="EMBL/GenBank/DDBJ databases">
        <title>Comparative genomic analysis of Brazilian Leptospira santarosai.</title>
        <authorList>
            <person name="Moreno L.Z."/>
            <person name="Miraglia F."/>
            <person name="Kremer F.S."/>
            <person name="Eslabao M.R."/>
            <person name="Lilenbaum W."/>
            <person name="Dellagostin O.A."/>
            <person name="Moreno A.M."/>
        </authorList>
    </citation>
    <scope>NUCLEOTIDE SEQUENCE [LARGE SCALE GENOMIC DNA]</scope>
    <source>
        <strain evidence="1 2">M52/8-19</strain>
    </source>
</reference>
<dbReference type="AlphaFoldDB" id="A0AB73M9D7"/>
<accession>A0AB73M9D7</accession>